<dbReference type="SUPFAM" id="SSF88723">
    <property type="entry name" value="PIN domain-like"/>
    <property type="match status" value="1"/>
</dbReference>
<evidence type="ECO:0000256" key="4">
    <source>
        <dbReference type="ARBA" id="ARBA00022801"/>
    </source>
</evidence>
<dbReference type="InterPro" id="IPR002716">
    <property type="entry name" value="PIN_dom"/>
</dbReference>
<protein>
    <recommendedName>
        <fullName evidence="6">PIN domain-containing protein</fullName>
    </recommendedName>
</protein>
<gene>
    <name evidence="7" type="ORF">B9Q13_05320</name>
</gene>
<evidence type="ECO:0000256" key="2">
    <source>
        <dbReference type="ARBA" id="ARBA00022722"/>
    </source>
</evidence>
<dbReference type="Proteomes" id="UP000241886">
    <property type="component" value="Unassembled WGS sequence"/>
</dbReference>
<dbReference type="InterPro" id="IPR051749">
    <property type="entry name" value="PINc/VapC_TA_RNase"/>
</dbReference>
<keyword evidence="1" id="KW-1277">Toxin-antitoxin system</keyword>
<sequence length="83" mass="9268">MIEYPPALELGSKLVVIYPSSEDFDLSIQIMLQLRKIGKPVGIVDIILAAIAINRDLTVVSNDRDFVTLKQVAHNLKTENFKS</sequence>
<dbReference type="AlphaFoldDB" id="A0A2R6C025"/>
<keyword evidence="4" id="KW-0378">Hydrolase</keyword>
<dbReference type="GO" id="GO:0004540">
    <property type="term" value="F:RNA nuclease activity"/>
    <property type="evidence" value="ECO:0007669"/>
    <property type="project" value="TreeGrafter"/>
</dbReference>
<comment type="caution">
    <text evidence="7">The sequence shown here is derived from an EMBL/GenBank/DDBJ whole genome shotgun (WGS) entry which is preliminary data.</text>
</comment>
<evidence type="ECO:0000259" key="6">
    <source>
        <dbReference type="Pfam" id="PF01850"/>
    </source>
</evidence>
<proteinExistence type="predicted"/>
<evidence type="ECO:0000256" key="5">
    <source>
        <dbReference type="ARBA" id="ARBA00022842"/>
    </source>
</evidence>
<evidence type="ECO:0000313" key="7">
    <source>
        <dbReference type="EMBL" id="PSO04218.1"/>
    </source>
</evidence>
<organism evidence="7 8">
    <name type="scientific">Candidatus Marsarchaeota G2 archaeon ECH_B_SAG-G16</name>
    <dbReference type="NCBI Taxonomy" id="1978167"/>
    <lineage>
        <taxon>Archaea</taxon>
        <taxon>Candidatus Marsarchaeota</taxon>
        <taxon>Candidatus Marsarchaeota group 2</taxon>
    </lineage>
</organism>
<dbReference type="Pfam" id="PF01850">
    <property type="entry name" value="PIN"/>
    <property type="match status" value="1"/>
</dbReference>
<dbReference type="InterPro" id="IPR029060">
    <property type="entry name" value="PIN-like_dom_sf"/>
</dbReference>
<feature type="domain" description="PIN" evidence="6">
    <location>
        <begin position="7"/>
        <end position="67"/>
    </location>
</feature>
<keyword evidence="2" id="KW-0540">Nuclease</keyword>
<evidence type="ECO:0000256" key="1">
    <source>
        <dbReference type="ARBA" id="ARBA00022649"/>
    </source>
</evidence>
<evidence type="ECO:0000256" key="3">
    <source>
        <dbReference type="ARBA" id="ARBA00022723"/>
    </source>
</evidence>
<dbReference type="GO" id="GO:0046872">
    <property type="term" value="F:metal ion binding"/>
    <property type="evidence" value="ECO:0007669"/>
    <property type="project" value="UniProtKB-KW"/>
</dbReference>
<dbReference type="Gene3D" id="3.40.50.1010">
    <property type="entry name" value="5'-nuclease"/>
    <property type="match status" value="1"/>
</dbReference>
<evidence type="ECO:0000313" key="8">
    <source>
        <dbReference type="Proteomes" id="UP000241886"/>
    </source>
</evidence>
<dbReference type="PANTHER" id="PTHR42740:SF1">
    <property type="entry name" value="RIBONUCLEASE VAPC3"/>
    <property type="match status" value="1"/>
</dbReference>
<name>A0A2R6C025_9ARCH</name>
<dbReference type="GO" id="GO:0016787">
    <property type="term" value="F:hydrolase activity"/>
    <property type="evidence" value="ECO:0007669"/>
    <property type="project" value="UniProtKB-KW"/>
</dbReference>
<keyword evidence="5" id="KW-0460">Magnesium</keyword>
<reference evidence="7 8" key="1">
    <citation type="submission" date="2017-04" db="EMBL/GenBank/DDBJ databases">
        <title>Novel microbial lineages endemic to geothermal iron-oxide mats fill important gaps in the evolutionary history of Archaea.</title>
        <authorList>
            <person name="Jay Z.J."/>
            <person name="Beam J.P."/>
            <person name="Dlakic M."/>
            <person name="Rusch D.B."/>
            <person name="Kozubal M.A."/>
            <person name="Inskeep W.P."/>
        </authorList>
    </citation>
    <scope>NUCLEOTIDE SEQUENCE [LARGE SCALE GENOMIC DNA]</scope>
    <source>
        <strain evidence="7">ECH_B_SAG-G16</strain>
    </source>
</reference>
<accession>A0A2R6C025</accession>
<dbReference type="EMBL" id="NEXO01000070">
    <property type="protein sequence ID" value="PSO04218.1"/>
    <property type="molecule type" value="Genomic_DNA"/>
</dbReference>
<keyword evidence="3" id="KW-0479">Metal-binding</keyword>
<dbReference type="PANTHER" id="PTHR42740">
    <property type="entry name" value="RIBONUCLEASE VAPC3"/>
    <property type="match status" value="1"/>
</dbReference>